<proteinExistence type="predicted"/>
<gene>
    <name evidence="2" type="ORF">O6P43_011350</name>
</gene>
<evidence type="ECO:0000313" key="2">
    <source>
        <dbReference type="EMBL" id="KAJ7973655.1"/>
    </source>
</evidence>
<dbReference type="AlphaFoldDB" id="A0AAD7Q2F7"/>
<organism evidence="2 3">
    <name type="scientific">Quillaja saponaria</name>
    <name type="common">Soap bark tree</name>
    <dbReference type="NCBI Taxonomy" id="32244"/>
    <lineage>
        <taxon>Eukaryota</taxon>
        <taxon>Viridiplantae</taxon>
        <taxon>Streptophyta</taxon>
        <taxon>Embryophyta</taxon>
        <taxon>Tracheophyta</taxon>
        <taxon>Spermatophyta</taxon>
        <taxon>Magnoliopsida</taxon>
        <taxon>eudicotyledons</taxon>
        <taxon>Gunneridae</taxon>
        <taxon>Pentapetalae</taxon>
        <taxon>rosids</taxon>
        <taxon>fabids</taxon>
        <taxon>Fabales</taxon>
        <taxon>Quillajaceae</taxon>
        <taxon>Quillaja</taxon>
    </lineage>
</organism>
<dbReference type="KEGG" id="qsa:O6P43_011350"/>
<dbReference type="EMBL" id="JARAOO010000004">
    <property type="protein sequence ID" value="KAJ7973655.1"/>
    <property type="molecule type" value="Genomic_DNA"/>
</dbReference>
<feature type="region of interest" description="Disordered" evidence="1">
    <location>
        <begin position="54"/>
        <end position="81"/>
    </location>
</feature>
<evidence type="ECO:0000256" key="1">
    <source>
        <dbReference type="SAM" id="MobiDB-lite"/>
    </source>
</evidence>
<keyword evidence="3" id="KW-1185">Reference proteome</keyword>
<name>A0AAD7Q2F7_QUISA</name>
<evidence type="ECO:0000313" key="3">
    <source>
        <dbReference type="Proteomes" id="UP001163823"/>
    </source>
</evidence>
<protein>
    <submittedName>
        <fullName evidence="2">Uncharacterized protein</fullName>
    </submittedName>
</protein>
<reference evidence="2" key="1">
    <citation type="journal article" date="2023" name="Science">
        <title>Elucidation of the pathway for biosynthesis of saponin adjuvants from the soapbark tree.</title>
        <authorList>
            <person name="Reed J."/>
            <person name="Orme A."/>
            <person name="El-Demerdash A."/>
            <person name="Owen C."/>
            <person name="Martin L.B.B."/>
            <person name="Misra R.C."/>
            <person name="Kikuchi S."/>
            <person name="Rejzek M."/>
            <person name="Martin A.C."/>
            <person name="Harkess A."/>
            <person name="Leebens-Mack J."/>
            <person name="Louveau T."/>
            <person name="Stephenson M.J."/>
            <person name="Osbourn A."/>
        </authorList>
    </citation>
    <scope>NUCLEOTIDE SEQUENCE</scope>
    <source>
        <strain evidence="2">S10</strain>
    </source>
</reference>
<dbReference type="Proteomes" id="UP001163823">
    <property type="component" value="Chromosome 4"/>
</dbReference>
<comment type="caution">
    <text evidence="2">The sequence shown here is derived from an EMBL/GenBank/DDBJ whole genome shotgun (WGS) entry which is preliminary data.</text>
</comment>
<accession>A0AAD7Q2F7</accession>
<sequence>MIPNLIPGYCIAVEKETSLAALWPSPSAPESPRPLQLRKEGIYVVKVDGTKISPGRVRNGGRDLIPSASRCSTKLENKEVE</sequence>